<dbReference type="STRING" id="288992.SAMN04488522_102271"/>
<dbReference type="PANTHER" id="PTHR23416">
    <property type="entry name" value="SIALIC ACID SYNTHASE-RELATED"/>
    <property type="match status" value="1"/>
</dbReference>
<dbReference type="Gene3D" id="2.160.10.10">
    <property type="entry name" value="Hexapeptide repeat proteins"/>
    <property type="match status" value="1"/>
</dbReference>
<gene>
    <name evidence="1" type="ORF">SAMN04488522_102271</name>
</gene>
<protein>
    <submittedName>
        <fullName evidence="1">Hexapeptide repeat of succinyl-transferase</fullName>
    </submittedName>
</protein>
<dbReference type="CDD" id="cd04647">
    <property type="entry name" value="LbH_MAT_like"/>
    <property type="match status" value="1"/>
</dbReference>
<keyword evidence="1" id="KW-0808">Transferase</keyword>
<dbReference type="AlphaFoldDB" id="A0A1M4ZCF5"/>
<evidence type="ECO:0000313" key="1">
    <source>
        <dbReference type="EMBL" id="SHF15628.1"/>
    </source>
</evidence>
<keyword evidence="2" id="KW-1185">Reference proteome</keyword>
<accession>A0A1M4ZCF5</accession>
<organism evidence="1 2">
    <name type="scientific">Pedobacter caeni</name>
    <dbReference type="NCBI Taxonomy" id="288992"/>
    <lineage>
        <taxon>Bacteria</taxon>
        <taxon>Pseudomonadati</taxon>
        <taxon>Bacteroidota</taxon>
        <taxon>Sphingobacteriia</taxon>
        <taxon>Sphingobacteriales</taxon>
        <taxon>Sphingobacteriaceae</taxon>
        <taxon>Pedobacter</taxon>
    </lineage>
</organism>
<dbReference type="InterPro" id="IPR011004">
    <property type="entry name" value="Trimer_LpxA-like_sf"/>
</dbReference>
<dbReference type="EMBL" id="FQUQ01000002">
    <property type="protein sequence ID" value="SHF15628.1"/>
    <property type="molecule type" value="Genomic_DNA"/>
</dbReference>
<name>A0A1M4ZCF5_9SPHI</name>
<dbReference type="SUPFAM" id="SSF51161">
    <property type="entry name" value="Trimeric LpxA-like enzymes"/>
    <property type="match status" value="1"/>
</dbReference>
<dbReference type="InterPro" id="IPR001451">
    <property type="entry name" value="Hexapep"/>
</dbReference>
<dbReference type="InterPro" id="IPR051159">
    <property type="entry name" value="Hexapeptide_acetyltransf"/>
</dbReference>
<dbReference type="Proteomes" id="UP000184287">
    <property type="component" value="Unassembled WGS sequence"/>
</dbReference>
<reference evidence="2" key="1">
    <citation type="submission" date="2016-11" db="EMBL/GenBank/DDBJ databases">
        <authorList>
            <person name="Varghese N."/>
            <person name="Submissions S."/>
        </authorList>
    </citation>
    <scope>NUCLEOTIDE SEQUENCE [LARGE SCALE GENOMIC DNA]</scope>
    <source>
        <strain evidence="2">DSM 16990</strain>
    </source>
</reference>
<dbReference type="Pfam" id="PF00132">
    <property type="entry name" value="Hexapep"/>
    <property type="match status" value="1"/>
</dbReference>
<dbReference type="GO" id="GO:0016740">
    <property type="term" value="F:transferase activity"/>
    <property type="evidence" value="ECO:0007669"/>
    <property type="project" value="UniProtKB-KW"/>
</dbReference>
<evidence type="ECO:0000313" key="2">
    <source>
        <dbReference type="Proteomes" id="UP000184287"/>
    </source>
</evidence>
<dbReference type="PANTHER" id="PTHR23416:SF78">
    <property type="entry name" value="LIPOPOLYSACCHARIDE BIOSYNTHESIS O-ACETYL TRANSFERASE WBBJ-RELATED"/>
    <property type="match status" value="1"/>
</dbReference>
<proteinExistence type="predicted"/>
<sequence length="246" mass="26640">MLMIASLPLKNNYIPMKILFETIIKKRNPSFKFDEHISNRTLFNLVRNKSVELLRGIVFLLFHLKKPGLIFMGRAVRCFNSQNISLGKWVRIDYGVYLSGLGKGKLSIGNSSGIGAYSQLIISTSFNNLGEYIHIGNHVGIGQFASIGGSGGVSIGNNTIIGQYFSCHPENHNYSDPNKLIKNQGTTRAKISIGENCWIGAKVTILAGVSIGDNSIIAAGAVVNKSMPANSIIAGVPARVIKGIYD</sequence>